<dbReference type="InterPro" id="IPR000577">
    <property type="entry name" value="Carb_kinase_FGGY"/>
</dbReference>
<evidence type="ECO:0000259" key="6">
    <source>
        <dbReference type="Pfam" id="PF00370"/>
    </source>
</evidence>
<dbReference type="CDD" id="cd07809">
    <property type="entry name" value="ASKHA_NBD_FGGY_BaXK-like"/>
    <property type="match status" value="1"/>
</dbReference>
<evidence type="ECO:0000256" key="4">
    <source>
        <dbReference type="ARBA" id="ARBA00022679"/>
    </source>
</evidence>
<dbReference type="AlphaFoldDB" id="A0A087SM47"/>
<dbReference type="PANTHER" id="PTHR43095:SF5">
    <property type="entry name" value="XYLULOSE KINASE"/>
    <property type="match status" value="1"/>
</dbReference>
<dbReference type="Gene3D" id="3.30.420.40">
    <property type="match status" value="3"/>
</dbReference>
<evidence type="ECO:0000313" key="11">
    <source>
        <dbReference type="Proteomes" id="UP000279271"/>
    </source>
</evidence>
<dbReference type="UniPathway" id="UPA00618">
    <property type="reaction ID" value="UER00672"/>
</dbReference>
<dbReference type="eggNOG" id="KOG2517">
    <property type="taxonomic scope" value="Eukaryota"/>
</dbReference>
<evidence type="ECO:0000313" key="8">
    <source>
        <dbReference type="EMBL" id="KFM26801.1"/>
    </source>
</evidence>
<dbReference type="PANTHER" id="PTHR43095">
    <property type="entry name" value="SUGAR KINASE"/>
    <property type="match status" value="1"/>
</dbReference>
<keyword evidence="4" id="KW-0808">Transferase</keyword>
<evidence type="ECO:0000259" key="7">
    <source>
        <dbReference type="Pfam" id="PF02782"/>
    </source>
</evidence>
<dbReference type="GO" id="GO:0019563">
    <property type="term" value="P:glycerol catabolic process"/>
    <property type="evidence" value="ECO:0007669"/>
    <property type="project" value="UniProtKB-UniPathway"/>
</dbReference>
<dbReference type="Proteomes" id="UP000028924">
    <property type="component" value="Unassembled WGS sequence"/>
</dbReference>
<protein>
    <recommendedName>
        <fullName evidence="3">glycerol kinase</fullName>
        <ecNumber evidence="3">2.7.1.30</ecNumber>
    </recommendedName>
</protein>
<proteinExistence type="inferred from homology"/>
<evidence type="ECO:0000256" key="3">
    <source>
        <dbReference type="ARBA" id="ARBA00012099"/>
    </source>
</evidence>
<dbReference type="PROSITE" id="PS00933">
    <property type="entry name" value="FGGY_KINASES_1"/>
    <property type="match status" value="1"/>
</dbReference>
<dbReference type="Pfam" id="PF00370">
    <property type="entry name" value="FGGY_N"/>
    <property type="match status" value="1"/>
</dbReference>
<dbReference type="PIRSF" id="PIRSF000538">
    <property type="entry name" value="GlpK"/>
    <property type="match status" value="1"/>
</dbReference>
<accession>A0A087SM47</accession>
<dbReference type="GO" id="GO:0004370">
    <property type="term" value="F:glycerol kinase activity"/>
    <property type="evidence" value="ECO:0007669"/>
    <property type="project" value="UniProtKB-EC"/>
</dbReference>
<reference evidence="9" key="4">
    <citation type="submission" date="2018-11" db="EMBL/GenBank/DDBJ databases">
        <title>Characterization of plant carbon substrate utilization by Auxenochlorella protothecoides.</title>
        <authorList>
            <person name="Vogler B.W."/>
            <person name="Starkenburg S.R."/>
            <person name="Sudasinghe N."/>
            <person name="Schambach J.Y."/>
            <person name="Rollin J.A."/>
            <person name="Pattathil S."/>
            <person name="Barry A.N."/>
        </authorList>
    </citation>
    <scope>NUCLEOTIDE SEQUENCE [LARGE SCALE GENOMIC DNA]</scope>
    <source>
        <strain evidence="9">UTEX 25</strain>
    </source>
</reference>
<dbReference type="Pfam" id="PF02782">
    <property type="entry name" value="FGGY_C"/>
    <property type="match status" value="1"/>
</dbReference>
<feature type="domain" description="Carbohydrate kinase FGGY N-terminal" evidence="6">
    <location>
        <begin position="3"/>
        <end position="163"/>
    </location>
</feature>
<feature type="domain" description="Carbohydrate kinase FGGY C-terminal" evidence="7">
    <location>
        <begin position="207"/>
        <end position="395"/>
    </location>
</feature>
<reference evidence="11" key="2">
    <citation type="journal article" date="2018" name="Algal Res.">
        <title>Characterization of plant carbon substrate utilization by Auxenochlorella protothecoides.</title>
        <authorList>
            <person name="Vogler B.W."/>
            <person name="Starkenburg S.R."/>
            <person name="Sudasinghe N."/>
            <person name="Schambach J.Y."/>
            <person name="Rollin J.A."/>
            <person name="Pattathil S."/>
            <person name="Barry A.N."/>
        </authorList>
    </citation>
    <scope>NUCLEOTIDE SEQUENCE [LARGE SCALE GENOMIC DNA]</scope>
    <source>
        <strain evidence="11">UTEX 25</strain>
    </source>
</reference>
<evidence type="ECO:0000256" key="5">
    <source>
        <dbReference type="ARBA" id="ARBA00022777"/>
    </source>
</evidence>
<reference evidence="8 10" key="1">
    <citation type="journal article" date="2014" name="BMC Genomics">
        <title>Oil accumulation mechanisms of the oleaginous microalga Chlorella protothecoides revealed through its genome, transcriptomes, and proteomes.</title>
        <authorList>
            <person name="Gao C."/>
            <person name="Wang Y."/>
            <person name="Shen Y."/>
            <person name="Yan D."/>
            <person name="He X."/>
            <person name="Dai J."/>
            <person name="Wu Q."/>
        </authorList>
    </citation>
    <scope>NUCLEOTIDE SEQUENCE [LARGE SCALE GENOMIC DNA]</scope>
    <source>
        <strain evidence="8 10">0710</strain>
    </source>
</reference>
<dbReference type="EC" id="2.7.1.30" evidence="3"/>
<dbReference type="KEGG" id="apro:F751_0733"/>
<reference evidence="9" key="3">
    <citation type="submission" date="2018-10" db="EMBL/GenBank/DDBJ databases">
        <authorList>
            <person name="Hovde B."/>
            <person name="Zhang X."/>
        </authorList>
    </citation>
    <scope>NUCLEOTIDE SEQUENCE [LARGE SCALE GENOMIC DNA]</scope>
    <source>
        <strain evidence="9">UTEX 25</strain>
    </source>
</reference>
<dbReference type="InterPro" id="IPR018485">
    <property type="entry name" value="FGGY_C"/>
</dbReference>
<organism evidence="8 10">
    <name type="scientific">Auxenochlorella protothecoides</name>
    <name type="common">Green microalga</name>
    <name type="synonym">Chlorella protothecoides</name>
    <dbReference type="NCBI Taxonomy" id="3075"/>
    <lineage>
        <taxon>Eukaryota</taxon>
        <taxon>Viridiplantae</taxon>
        <taxon>Chlorophyta</taxon>
        <taxon>core chlorophytes</taxon>
        <taxon>Trebouxiophyceae</taxon>
        <taxon>Chlorellales</taxon>
        <taxon>Chlorellaceae</taxon>
        <taxon>Auxenochlorella</taxon>
    </lineage>
</organism>
<evidence type="ECO:0000256" key="1">
    <source>
        <dbReference type="ARBA" id="ARBA00005190"/>
    </source>
</evidence>
<keyword evidence="10" id="KW-1185">Reference proteome</keyword>
<gene>
    <name evidence="9" type="ORF">APUTEX25_005798</name>
    <name evidence="8" type="ORF">F751_0733</name>
</gene>
<evidence type="ECO:0000256" key="2">
    <source>
        <dbReference type="ARBA" id="ARBA00009156"/>
    </source>
</evidence>
<dbReference type="Proteomes" id="UP000279271">
    <property type="component" value="Unassembled WGS sequence"/>
</dbReference>
<dbReference type="STRING" id="3075.A0A087SM47"/>
<dbReference type="RefSeq" id="XP_011399749.1">
    <property type="nucleotide sequence ID" value="XM_011401447.1"/>
</dbReference>
<name>A0A087SM47_AUXPR</name>
<comment type="similarity">
    <text evidence="2">Belongs to the FGGY kinase family.</text>
</comment>
<dbReference type="GeneID" id="23612124"/>
<dbReference type="InterPro" id="IPR050406">
    <property type="entry name" value="FGGY_Carb_Kinase"/>
</dbReference>
<dbReference type="InterPro" id="IPR043129">
    <property type="entry name" value="ATPase_NBD"/>
</dbReference>
<evidence type="ECO:0000313" key="9">
    <source>
        <dbReference type="EMBL" id="RMZ55757.1"/>
    </source>
</evidence>
<dbReference type="EMBL" id="QOKY01000159">
    <property type="protein sequence ID" value="RMZ55757.1"/>
    <property type="molecule type" value="Genomic_DNA"/>
</dbReference>
<dbReference type="InterPro" id="IPR018484">
    <property type="entry name" value="FGGY_N"/>
</dbReference>
<dbReference type="SUPFAM" id="SSF53067">
    <property type="entry name" value="Actin-like ATPase domain"/>
    <property type="match status" value="2"/>
</dbReference>
<evidence type="ECO:0000313" key="10">
    <source>
        <dbReference type="Proteomes" id="UP000028924"/>
    </source>
</evidence>
<dbReference type="OrthoDB" id="1728974at2759"/>
<keyword evidence="5 8" id="KW-0418">Kinase</keyword>
<dbReference type="EMBL" id="KL662135">
    <property type="protein sequence ID" value="KFM26801.1"/>
    <property type="molecule type" value="Genomic_DNA"/>
</dbReference>
<dbReference type="InterPro" id="IPR018483">
    <property type="entry name" value="Carb_kinase_FGGY_CS"/>
</dbReference>
<comment type="pathway">
    <text evidence="1">Polyol metabolism; glycerol degradation via glycerol kinase pathway; sn-glycerol 3-phosphate from glycerol: step 1/1.</text>
</comment>
<sequence length="454" mass="47370">MPLYLGLDVGTSGTKALLYDPDKKQVLGRGSIAYGVQSSRAGEAEQDPAIWIEAVCTASRQALQGLPAAQVRGIGVSGQQHGMVVLDKDNMVLRPAKLWCDVTSAEEAEELSRVYGTTLVPSFTATKLLWLKRHEPDVFAQVATVLLPHNYINFWLTGEAVMEPAGRLQPDAAERLGLPAGIVVGPGGGDNAMAALGVGAVEEGTLVLSLGTSGTLFGPSMGLIEDPTGIICPFADATGAWLPLLCTINCAGVPEEASGGGGVWVRQAHGLSHEEITELASREQPGCDGVTFLPFLGGERTPNWPHASGALLGLRVGSSRPGLVYRAALEGVTFLLAAGKERLRAHGLVPDELRVVGGGARNRLWRRIVADAFQLPLRFPLEPEAAALGGALQAAAIDRGQRVGKFVSSHGIALEEGATLPDPGVAGAYRAAMQRSRALGQALFGEGSPGKGAH</sequence>